<dbReference type="PANTHER" id="PTHR34543:SF1">
    <property type="entry name" value="PROTEIN ABA DEFICIENT 4, CHLOROPLASTIC"/>
    <property type="match status" value="1"/>
</dbReference>
<comment type="caution">
    <text evidence="2">The sequence shown here is derived from an EMBL/GenBank/DDBJ whole genome shotgun (WGS) entry which is preliminary data.</text>
</comment>
<accession>A0AAV3QHZ1</accession>
<evidence type="ECO:0000313" key="2">
    <source>
        <dbReference type="EMBL" id="GAA0163679.1"/>
    </source>
</evidence>
<protein>
    <submittedName>
        <fullName evidence="2">Uncharacterized protein</fullName>
    </submittedName>
</protein>
<reference evidence="2 3" key="1">
    <citation type="submission" date="2024-01" db="EMBL/GenBank/DDBJ databases">
        <title>The complete chloroplast genome sequence of Lithospermum erythrorhizon: insights into the phylogenetic relationship among Boraginaceae species and the maternal lineages of purple gromwells.</title>
        <authorList>
            <person name="Okada T."/>
            <person name="Watanabe K."/>
        </authorList>
    </citation>
    <scope>NUCLEOTIDE SEQUENCE [LARGE SCALE GENOMIC DNA]</scope>
</reference>
<sequence length="100" mass="11301">MYAATQGCFQPSQVANVVVALGIMVVLAFYTIMVMAPRAPMTRKSTESRIPYFIFGSLYAYLLYLSFKPETLYSTIKNSCLNPDELPEILRMLTNEMIMA</sequence>
<feature type="transmembrane region" description="Helical" evidence="1">
    <location>
        <begin position="49"/>
        <end position="67"/>
    </location>
</feature>
<organism evidence="2 3">
    <name type="scientific">Lithospermum erythrorhizon</name>
    <name type="common">Purple gromwell</name>
    <name type="synonym">Lithospermum officinale var. erythrorhizon</name>
    <dbReference type="NCBI Taxonomy" id="34254"/>
    <lineage>
        <taxon>Eukaryota</taxon>
        <taxon>Viridiplantae</taxon>
        <taxon>Streptophyta</taxon>
        <taxon>Embryophyta</taxon>
        <taxon>Tracheophyta</taxon>
        <taxon>Spermatophyta</taxon>
        <taxon>Magnoliopsida</taxon>
        <taxon>eudicotyledons</taxon>
        <taxon>Gunneridae</taxon>
        <taxon>Pentapetalae</taxon>
        <taxon>asterids</taxon>
        <taxon>lamiids</taxon>
        <taxon>Boraginales</taxon>
        <taxon>Boraginaceae</taxon>
        <taxon>Boraginoideae</taxon>
        <taxon>Lithospermeae</taxon>
        <taxon>Lithospermum</taxon>
    </lineage>
</organism>
<keyword evidence="1" id="KW-0472">Membrane</keyword>
<proteinExistence type="predicted"/>
<dbReference type="Pfam" id="PF14108">
    <property type="entry name" value="ABA4-like"/>
    <property type="match status" value="1"/>
</dbReference>
<feature type="transmembrane region" description="Helical" evidence="1">
    <location>
        <begin position="17"/>
        <end position="37"/>
    </location>
</feature>
<dbReference type="EMBL" id="BAABME010004821">
    <property type="protein sequence ID" value="GAA0163679.1"/>
    <property type="molecule type" value="Genomic_DNA"/>
</dbReference>
<evidence type="ECO:0000313" key="3">
    <source>
        <dbReference type="Proteomes" id="UP001454036"/>
    </source>
</evidence>
<keyword evidence="1" id="KW-1133">Transmembrane helix</keyword>
<keyword evidence="1" id="KW-0812">Transmembrane</keyword>
<dbReference type="InterPro" id="IPR025461">
    <property type="entry name" value="ABA4-like"/>
</dbReference>
<dbReference type="AlphaFoldDB" id="A0AAV3QHZ1"/>
<name>A0AAV3QHZ1_LITER</name>
<dbReference type="Proteomes" id="UP001454036">
    <property type="component" value="Unassembled WGS sequence"/>
</dbReference>
<evidence type="ECO:0000256" key="1">
    <source>
        <dbReference type="SAM" id="Phobius"/>
    </source>
</evidence>
<gene>
    <name evidence="2" type="ORF">LIER_19484</name>
</gene>
<dbReference type="PANTHER" id="PTHR34543">
    <property type="entry name" value="PROTEIN ABA DEFICIENT 4, CHLOROPLASTIC"/>
    <property type="match status" value="1"/>
</dbReference>
<keyword evidence="3" id="KW-1185">Reference proteome</keyword>